<accession>A0A5C3LF60</accession>
<feature type="region of interest" description="Disordered" evidence="1">
    <location>
        <begin position="534"/>
        <end position="623"/>
    </location>
</feature>
<reference evidence="2 3" key="1">
    <citation type="journal article" date="2019" name="Nat. Ecol. Evol.">
        <title>Megaphylogeny resolves global patterns of mushroom evolution.</title>
        <authorList>
            <person name="Varga T."/>
            <person name="Krizsan K."/>
            <person name="Foldi C."/>
            <person name="Dima B."/>
            <person name="Sanchez-Garcia M."/>
            <person name="Sanchez-Ramirez S."/>
            <person name="Szollosi G.J."/>
            <person name="Szarkandi J.G."/>
            <person name="Papp V."/>
            <person name="Albert L."/>
            <person name="Andreopoulos W."/>
            <person name="Angelini C."/>
            <person name="Antonin V."/>
            <person name="Barry K.W."/>
            <person name="Bougher N.L."/>
            <person name="Buchanan P."/>
            <person name="Buyck B."/>
            <person name="Bense V."/>
            <person name="Catcheside P."/>
            <person name="Chovatia M."/>
            <person name="Cooper J."/>
            <person name="Damon W."/>
            <person name="Desjardin D."/>
            <person name="Finy P."/>
            <person name="Geml J."/>
            <person name="Haridas S."/>
            <person name="Hughes K."/>
            <person name="Justo A."/>
            <person name="Karasinski D."/>
            <person name="Kautmanova I."/>
            <person name="Kiss B."/>
            <person name="Kocsube S."/>
            <person name="Kotiranta H."/>
            <person name="LaButti K.M."/>
            <person name="Lechner B.E."/>
            <person name="Liimatainen K."/>
            <person name="Lipzen A."/>
            <person name="Lukacs Z."/>
            <person name="Mihaltcheva S."/>
            <person name="Morgado L.N."/>
            <person name="Niskanen T."/>
            <person name="Noordeloos M.E."/>
            <person name="Ohm R.A."/>
            <person name="Ortiz-Santana B."/>
            <person name="Ovrebo C."/>
            <person name="Racz N."/>
            <person name="Riley R."/>
            <person name="Savchenko A."/>
            <person name="Shiryaev A."/>
            <person name="Soop K."/>
            <person name="Spirin V."/>
            <person name="Szebenyi C."/>
            <person name="Tomsovsky M."/>
            <person name="Tulloss R.E."/>
            <person name="Uehling J."/>
            <person name="Grigoriev I.V."/>
            <person name="Vagvolgyi C."/>
            <person name="Papp T."/>
            <person name="Martin F.M."/>
            <person name="Miettinen O."/>
            <person name="Hibbett D.S."/>
            <person name="Nagy L.G."/>
        </authorList>
    </citation>
    <scope>NUCLEOTIDE SEQUENCE [LARGE SCALE GENOMIC DNA]</scope>
    <source>
        <strain evidence="2 3">CBS 166.37</strain>
    </source>
</reference>
<evidence type="ECO:0000313" key="2">
    <source>
        <dbReference type="EMBL" id="TFK31352.1"/>
    </source>
</evidence>
<feature type="compositionally biased region" description="Low complexity" evidence="1">
    <location>
        <begin position="610"/>
        <end position="623"/>
    </location>
</feature>
<protein>
    <recommendedName>
        <fullName evidence="4">F-box domain-containing protein</fullName>
    </recommendedName>
</protein>
<feature type="region of interest" description="Disordered" evidence="1">
    <location>
        <begin position="25"/>
        <end position="44"/>
    </location>
</feature>
<dbReference type="OrthoDB" id="2847287at2759"/>
<dbReference type="Gene3D" id="3.80.10.10">
    <property type="entry name" value="Ribonuclease Inhibitor"/>
    <property type="match status" value="1"/>
</dbReference>
<dbReference type="InterPro" id="IPR032675">
    <property type="entry name" value="LRR_dom_sf"/>
</dbReference>
<gene>
    <name evidence="2" type="ORF">BDQ12DRAFT_694285</name>
</gene>
<keyword evidence="3" id="KW-1185">Reference proteome</keyword>
<dbReference type="AlphaFoldDB" id="A0A5C3LF60"/>
<sequence>MGLSGRSPIPRIKYLLKVHSKALSSSTTTTATPTPTPTSPIESLPPHVISEIGRHCHLLRDVLNFSLSCRRFRTTLAPILYSTVELKTNKQVKTTLASLAKLPDLSRHIQTLVIRPNCAEWTASNDLLDESAVADWIMHIASDLEALESFTWDGLEMPVDMLWLVLRTSCPNLKCLYTSIGEDAVKGSSHLFDFSGLTRLGVTVKCHSFEWIQNGRPPIEKLPRRFWEMLIERCPLLEELKIGGPGPSPRMFDVRHVLAGRWPLLRQLTLGDMALHPASGAREQKDDWAFMQFFAAHPGLQSVALEHSVGSDAFPPSFYLPPTALPAVESFNGPVKFVRTLPHKRLLKHLTLTCLHHSVSTFPPTYATLHELSSLVSLNIWIDLSFGGGRGVPAIHDDGHIFRSLLASCPGLMHLEVMCFTRPAFHVKEFSHALRLSPQLTSFVLTKLHKSGDEDPLRSAVRIVQDNPNLKRFTLRYALDSWFSQSGGRLKQLGSYEVVADEQGKPTSLLVYEMGTKSFGGEYSRTYVHTLPAMNSPVKKTHGRRQSWSSGSSHPPVSINSRSSASASSGSSSEKSHRSTLSQGSRRSVFSHTSTLFSHASGSGSGSRSGSGSHTSSFGSTKG</sequence>
<proteinExistence type="predicted"/>
<feature type="compositionally biased region" description="Low complexity" evidence="1">
    <location>
        <begin position="547"/>
        <end position="573"/>
    </location>
</feature>
<dbReference type="EMBL" id="ML213772">
    <property type="protein sequence ID" value="TFK31352.1"/>
    <property type="molecule type" value="Genomic_DNA"/>
</dbReference>
<name>A0A5C3LF60_9AGAR</name>
<evidence type="ECO:0000313" key="3">
    <source>
        <dbReference type="Proteomes" id="UP000308652"/>
    </source>
</evidence>
<dbReference type="SUPFAM" id="SSF52047">
    <property type="entry name" value="RNI-like"/>
    <property type="match status" value="1"/>
</dbReference>
<organism evidence="2 3">
    <name type="scientific">Crucibulum laeve</name>
    <dbReference type="NCBI Taxonomy" id="68775"/>
    <lineage>
        <taxon>Eukaryota</taxon>
        <taxon>Fungi</taxon>
        <taxon>Dikarya</taxon>
        <taxon>Basidiomycota</taxon>
        <taxon>Agaricomycotina</taxon>
        <taxon>Agaricomycetes</taxon>
        <taxon>Agaricomycetidae</taxon>
        <taxon>Agaricales</taxon>
        <taxon>Agaricineae</taxon>
        <taxon>Nidulariaceae</taxon>
        <taxon>Crucibulum</taxon>
    </lineage>
</organism>
<feature type="compositionally biased region" description="Polar residues" evidence="1">
    <location>
        <begin position="580"/>
        <end position="596"/>
    </location>
</feature>
<evidence type="ECO:0008006" key="4">
    <source>
        <dbReference type="Google" id="ProtNLM"/>
    </source>
</evidence>
<dbReference type="Proteomes" id="UP000308652">
    <property type="component" value="Unassembled WGS sequence"/>
</dbReference>
<evidence type="ECO:0000256" key="1">
    <source>
        <dbReference type="SAM" id="MobiDB-lite"/>
    </source>
</evidence>